<dbReference type="AlphaFoldDB" id="A0A9X3EWU4"/>
<accession>A0A9X3EWU4</accession>
<feature type="compositionally biased region" description="Basic and acidic residues" evidence="1">
    <location>
        <begin position="392"/>
        <end position="408"/>
    </location>
</feature>
<keyword evidence="2" id="KW-0472">Membrane</keyword>
<comment type="caution">
    <text evidence="3">The sequence shown here is derived from an EMBL/GenBank/DDBJ whole genome shotgun (WGS) entry which is preliminary data.</text>
</comment>
<keyword evidence="2" id="KW-1133">Transmembrane helix</keyword>
<sequence>MTPVVPAVAEVVARYRGRVVDVQHVRWSEPPAVSPAALLGGGAALLLLGFALALRGLAQVEAAAQCELPPCPSVGAGAGLGAFLIAAGLLPLVVGLVRWRDRARARYTLGEGPEADFTVAVPGAPAEGIPLIIALEQGFVLGLPPGVRGTIDGDASIDLAEAAAQGRRSLALPAGAKAVVELGELAFEISQVPPADAPHNPLEFDRLTWLSHIGAALLVGGWVWWIDHSPIATIELDHAAQIELAARYITPAPKKNEQTPQPPPITTPRVAAARPVEKPARPPEPAPEPESPPVGFAVDEASGLVAPSSPAAFARRPTKPGVGSRFDRRFDYDRVAGALGDPGFVNAIEEYTVNMKNGQRAYKNAQDDAWWAQATGGPPRTSKHFGGLDLAETERGGGVHTDKPEPKKAPVSQVTLTASLDLPPPTKEELAESRLIARIHIDGPTITGDAGLDKNELKQYARKRSGPWRACYEQALAKDPELAGIMQFQVHFDATGKATLARVNWSTLSIGKIEACLAKASVGWKLHTSLPKETKAVFELQFEAHTH</sequence>
<proteinExistence type="predicted"/>
<dbReference type="NCBIfam" id="NF033768">
    <property type="entry name" value="myxo_SS_tail"/>
    <property type="match status" value="1"/>
</dbReference>
<organism evidence="3 4">
    <name type="scientific">Nannocystis pusilla</name>
    <dbReference type="NCBI Taxonomy" id="889268"/>
    <lineage>
        <taxon>Bacteria</taxon>
        <taxon>Pseudomonadati</taxon>
        <taxon>Myxococcota</taxon>
        <taxon>Polyangia</taxon>
        <taxon>Nannocystales</taxon>
        <taxon>Nannocystaceae</taxon>
        <taxon>Nannocystis</taxon>
    </lineage>
</organism>
<feature type="region of interest" description="Disordered" evidence="1">
    <location>
        <begin position="392"/>
        <end position="412"/>
    </location>
</feature>
<keyword evidence="2" id="KW-0812">Transmembrane</keyword>
<dbReference type="EMBL" id="JAPNKE010000002">
    <property type="protein sequence ID" value="MCY1011551.1"/>
    <property type="molecule type" value="Genomic_DNA"/>
</dbReference>
<evidence type="ECO:0000313" key="3">
    <source>
        <dbReference type="EMBL" id="MCY1011551.1"/>
    </source>
</evidence>
<evidence type="ECO:0000313" key="4">
    <source>
        <dbReference type="Proteomes" id="UP001150924"/>
    </source>
</evidence>
<gene>
    <name evidence="3" type="ORF">OV079_39515</name>
</gene>
<dbReference type="InterPro" id="IPR049806">
    <property type="entry name" value="MasK-like_C"/>
</dbReference>
<evidence type="ECO:0000256" key="2">
    <source>
        <dbReference type="SAM" id="Phobius"/>
    </source>
</evidence>
<feature type="transmembrane region" description="Helical" evidence="2">
    <location>
        <begin position="74"/>
        <end position="97"/>
    </location>
</feature>
<evidence type="ECO:0000256" key="1">
    <source>
        <dbReference type="SAM" id="MobiDB-lite"/>
    </source>
</evidence>
<keyword evidence="4" id="KW-1185">Reference proteome</keyword>
<name>A0A9X3EWU4_9BACT</name>
<feature type="region of interest" description="Disordered" evidence="1">
    <location>
        <begin position="307"/>
        <end position="326"/>
    </location>
</feature>
<protein>
    <submittedName>
        <fullName evidence="3">AgmX/PglI C-terminal domain-containing protein</fullName>
    </submittedName>
</protein>
<feature type="transmembrane region" description="Helical" evidence="2">
    <location>
        <begin position="36"/>
        <end position="54"/>
    </location>
</feature>
<feature type="compositionally biased region" description="Pro residues" evidence="1">
    <location>
        <begin position="282"/>
        <end position="292"/>
    </location>
</feature>
<feature type="region of interest" description="Disordered" evidence="1">
    <location>
        <begin position="252"/>
        <end position="297"/>
    </location>
</feature>
<reference evidence="3" key="1">
    <citation type="submission" date="2022-11" db="EMBL/GenBank/DDBJ databases">
        <title>Minimal conservation of predation-associated metabolite biosynthetic gene clusters underscores biosynthetic potential of Myxococcota including descriptions for ten novel species: Archangium lansinium sp. nov., Myxococcus landrumus sp. nov., Nannocystis bai.</title>
        <authorList>
            <person name="Ahearne A."/>
            <person name="Stevens C."/>
            <person name="Phillips K."/>
        </authorList>
    </citation>
    <scope>NUCLEOTIDE SEQUENCE</scope>
    <source>
        <strain evidence="3">Na p29</strain>
    </source>
</reference>
<feature type="transmembrane region" description="Helical" evidence="2">
    <location>
        <begin position="207"/>
        <end position="225"/>
    </location>
</feature>
<dbReference type="Proteomes" id="UP001150924">
    <property type="component" value="Unassembled WGS sequence"/>
</dbReference>
<dbReference type="RefSeq" id="WP_267774834.1">
    <property type="nucleotide sequence ID" value="NZ_JAPNKE010000002.1"/>
</dbReference>